<evidence type="ECO:0000256" key="3">
    <source>
        <dbReference type="ARBA" id="ARBA00014046"/>
    </source>
</evidence>
<dbReference type="GO" id="GO:0003677">
    <property type="term" value="F:DNA binding"/>
    <property type="evidence" value="ECO:0007669"/>
    <property type="project" value="TreeGrafter"/>
</dbReference>
<feature type="binding site" evidence="8">
    <location>
        <position position="224"/>
    </location>
    <ligand>
        <name>FAD</name>
        <dbReference type="ChEBI" id="CHEBI:57692"/>
    </ligand>
</feature>
<dbReference type="Pfam" id="PF00875">
    <property type="entry name" value="DNA_photolyase"/>
    <property type="match status" value="1"/>
</dbReference>
<dbReference type="EMBL" id="FOVR01000010">
    <property type="protein sequence ID" value="SFO66861.1"/>
    <property type="molecule type" value="Genomic_DNA"/>
</dbReference>
<comment type="cofactor">
    <cofactor evidence="8">
        <name>FAD</name>
        <dbReference type="ChEBI" id="CHEBI:57692"/>
    </cofactor>
    <text evidence="8">Binds 1 FAD per subunit.</text>
</comment>
<dbReference type="Gene3D" id="1.25.40.80">
    <property type="match status" value="1"/>
</dbReference>
<feature type="binding site" evidence="8">
    <location>
        <begin position="373"/>
        <end position="375"/>
    </location>
    <ligand>
        <name>FAD</name>
        <dbReference type="ChEBI" id="CHEBI:57692"/>
    </ligand>
</feature>
<comment type="catalytic activity">
    <reaction evidence="7">
        <text>cyclobutadipyrimidine (in DNA) = 2 pyrimidine residues (in DNA).</text>
        <dbReference type="EC" id="4.1.99.3"/>
    </reaction>
</comment>
<sequence>MSDIAIHWFRQDLRLSDNPALAKAVEKGDLIPVYILDDENAGADAMGGASRWWLHEALRILNDQLGGHLRLYKGDAKEILPKLAALHDARVVSWTRCYEPWRVTRDKAIKERLDAQGCETIRLNGSLLWEPWAIKKQDGTPYKVFTPFFRKGCLQAPPPAVPMDAPEDIHFADPKKEDGAVALDGLSLLPEIEWYKQMAPHWEIGEAGAQAALERFLDEGLNGYKSGRDIPSLPHVSRLSPYLHWGHISPNQIWHALDCLEDDAVPDRDVDHFRSELAWREFSYSLLYYNQELTSVPLQPKFAGFEWQNDPAKLSAWQKGMTGIPIVDAGMRELWQTGYMHNRVRMIVASFLIKNMRTDWRKGEAWFWDTLVDADLANNAASWQWVAGCGADAAPYFRIFNPVLQAEKFDADGDYIRLYVPELVKLPNKYLFKPWTTPKDIMAEAGVRLGETYPMPVVDLKASREAALDAYKALS</sequence>
<organism evidence="12 13">
    <name type="scientific">Cohaesibacter marisflavi</name>
    <dbReference type="NCBI Taxonomy" id="655353"/>
    <lineage>
        <taxon>Bacteria</taxon>
        <taxon>Pseudomonadati</taxon>
        <taxon>Pseudomonadota</taxon>
        <taxon>Alphaproteobacteria</taxon>
        <taxon>Hyphomicrobiales</taxon>
        <taxon>Cohaesibacteraceae</taxon>
    </lineage>
</organism>
<dbReference type="InterPro" id="IPR006050">
    <property type="entry name" value="DNA_photolyase_N"/>
</dbReference>
<evidence type="ECO:0000256" key="7">
    <source>
        <dbReference type="ARBA" id="ARBA00033999"/>
    </source>
</evidence>
<protein>
    <recommendedName>
        <fullName evidence="3">Deoxyribodipyrimidine photo-lyase</fullName>
        <ecNumber evidence="2">4.1.99.3</ecNumber>
    </recommendedName>
</protein>
<dbReference type="PROSITE" id="PS51645">
    <property type="entry name" value="PHR_CRY_ALPHA_BETA"/>
    <property type="match status" value="1"/>
</dbReference>
<keyword evidence="13" id="KW-1185">Reference proteome</keyword>
<dbReference type="InterPro" id="IPR018394">
    <property type="entry name" value="DNA_photolyase_1_CS_C"/>
</dbReference>
<evidence type="ECO:0000256" key="9">
    <source>
        <dbReference type="PIRSR" id="PIRSR602081-2"/>
    </source>
</evidence>
<feature type="domain" description="Photolyase/cryptochrome alpha/beta" evidence="11">
    <location>
        <begin position="3"/>
        <end position="128"/>
    </location>
</feature>
<dbReference type="FunFam" id="1.10.579.10:FF:000003">
    <property type="entry name" value="Deoxyribodipyrimidine photo-lyase"/>
    <property type="match status" value="1"/>
</dbReference>
<dbReference type="PANTHER" id="PTHR11455">
    <property type="entry name" value="CRYPTOCHROME"/>
    <property type="match status" value="1"/>
</dbReference>
<evidence type="ECO:0000256" key="10">
    <source>
        <dbReference type="RuleBase" id="RU004182"/>
    </source>
</evidence>
<feature type="site" description="Electron transfer via tryptophanyl radical" evidence="9">
    <location>
        <position position="307"/>
    </location>
</feature>
<feature type="site" description="Electron transfer via tryptophanyl radical" evidence="9">
    <location>
        <position position="360"/>
    </location>
</feature>
<dbReference type="AlphaFoldDB" id="A0A1I5J391"/>
<dbReference type="Gene3D" id="3.40.50.620">
    <property type="entry name" value="HUPs"/>
    <property type="match status" value="1"/>
</dbReference>
<proteinExistence type="inferred from homology"/>
<dbReference type="GO" id="GO:0009416">
    <property type="term" value="P:response to light stimulus"/>
    <property type="evidence" value="ECO:0007669"/>
    <property type="project" value="TreeGrafter"/>
</dbReference>
<keyword evidence="5 8" id="KW-0274">FAD</keyword>
<evidence type="ECO:0000256" key="6">
    <source>
        <dbReference type="ARBA" id="ARBA00022991"/>
    </source>
</evidence>
<keyword evidence="12" id="KW-0456">Lyase</keyword>
<dbReference type="Gene3D" id="1.10.579.10">
    <property type="entry name" value="DNA Cyclobutane Dipyrimidine Photolyase, subunit A, domain 3"/>
    <property type="match status" value="1"/>
</dbReference>
<evidence type="ECO:0000313" key="13">
    <source>
        <dbReference type="Proteomes" id="UP000199236"/>
    </source>
</evidence>
<dbReference type="InterPro" id="IPR036134">
    <property type="entry name" value="Crypto/Photolyase_FAD-like_sf"/>
</dbReference>
<dbReference type="SUPFAM" id="SSF48173">
    <property type="entry name" value="Cryptochrome/photolyase FAD-binding domain"/>
    <property type="match status" value="1"/>
</dbReference>
<dbReference type="InterPro" id="IPR014729">
    <property type="entry name" value="Rossmann-like_a/b/a_fold"/>
</dbReference>
<gene>
    <name evidence="12" type="ORF">SAMN04488056_110159</name>
</gene>
<evidence type="ECO:0000256" key="2">
    <source>
        <dbReference type="ARBA" id="ARBA00013149"/>
    </source>
</evidence>
<dbReference type="OrthoDB" id="9772484at2"/>
<dbReference type="STRING" id="655353.SAMN04488056_110159"/>
<name>A0A1I5J391_9HYPH</name>
<dbReference type="GO" id="GO:0003904">
    <property type="term" value="F:deoxyribodipyrimidine photo-lyase activity"/>
    <property type="evidence" value="ECO:0007669"/>
    <property type="project" value="UniProtKB-EC"/>
</dbReference>
<dbReference type="PRINTS" id="PR00147">
    <property type="entry name" value="DNAPHOTLYASE"/>
</dbReference>
<evidence type="ECO:0000256" key="4">
    <source>
        <dbReference type="ARBA" id="ARBA00022630"/>
    </source>
</evidence>
<evidence type="ECO:0000259" key="11">
    <source>
        <dbReference type="PROSITE" id="PS51645"/>
    </source>
</evidence>
<dbReference type="SUPFAM" id="SSF52425">
    <property type="entry name" value="Cryptochrome/photolyase, N-terminal domain"/>
    <property type="match status" value="1"/>
</dbReference>
<accession>A0A1I5J391</accession>
<feature type="binding site" evidence="8">
    <location>
        <position position="273"/>
    </location>
    <ligand>
        <name>FAD</name>
        <dbReference type="ChEBI" id="CHEBI:57692"/>
    </ligand>
</feature>
<dbReference type="InterPro" id="IPR036155">
    <property type="entry name" value="Crypto/Photolyase_N_sf"/>
</dbReference>
<evidence type="ECO:0000256" key="5">
    <source>
        <dbReference type="ARBA" id="ARBA00022827"/>
    </source>
</evidence>
<dbReference type="PANTHER" id="PTHR11455:SF9">
    <property type="entry name" value="CRYPTOCHROME CIRCADIAN CLOCK 5 ISOFORM X1"/>
    <property type="match status" value="1"/>
</dbReference>
<dbReference type="GO" id="GO:0000719">
    <property type="term" value="P:photoreactive repair"/>
    <property type="evidence" value="ECO:0007669"/>
    <property type="project" value="UniProtKB-ARBA"/>
</dbReference>
<keyword evidence="4 8" id="KW-0285">Flavoprotein</keyword>
<comment type="similarity">
    <text evidence="10">Belongs to the DNA photolyase family.</text>
</comment>
<evidence type="ECO:0000256" key="1">
    <source>
        <dbReference type="ARBA" id="ARBA00001932"/>
    </source>
</evidence>
<keyword evidence="6 10" id="KW-0157">Chromophore</keyword>
<dbReference type="InterPro" id="IPR005101">
    <property type="entry name" value="Cryptochr/Photolyase_FAD-bd"/>
</dbReference>
<evidence type="ECO:0000313" key="12">
    <source>
        <dbReference type="EMBL" id="SFO66861.1"/>
    </source>
</evidence>
<dbReference type="Proteomes" id="UP000199236">
    <property type="component" value="Unassembled WGS sequence"/>
</dbReference>
<comment type="cofactor">
    <cofactor evidence="1">
        <name>(6R)-5,10-methylene-5,6,7,8-tetrahydrofolate</name>
        <dbReference type="ChEBI" id="CHEBI:15636"/>
    </cofactor>
</comment>
<evidence type="ECO:0000256" key="8">
    <source>
        <dbReference type="PIRSR" id="PIRSR602081-1"/>
    </source>
</evidence>
<feature type="site" description="Electron transfer via tryptophanyl radical" evidence="9">
    <location>
        <position position="383"/>
    </location>
</feature>
<reference evidence="12 13" key="1">
    <citation type="submission" date="2016-10" db="EMBL/GenBank/DDBJ databases">
        <authorList>
            <person name="de Groot N.N."/>
        </authorList>
    </citation>
    <scope>NUCLEOTIDE SEQUENCE [LARGE SCALE GENOMIC DNA]</scope>
    <source>
        <strain evidence="12 13">CGMCC 1.9157</strain>
    </source>
</reference>
<dbReference type="Pfam" id="PF03441">
    <property type="entry name" value="FAD_binding_7"/>
    <property type="match status" value="1"/>
</dbReference>
<dbReference type="EC" id="4.1.99.3" evidence="2"/>
<dbReference type="GO" id="GO:0071949">
    <property type="term" value="F:FAD binding"/>
    <property type="evidence" value="ECO:0007669"/>
    <property type="project" value="TreeGrafter"/>
</dbReference>
<dbReference type="PROSITE" id="PS00394">
    <property type="entry name" value="DNA_PHOTOLYASES_1_1"/>
    <property type="match status" value="1"/>
</dbReference>
<dbReference type="InterPro" id="IPR002081">
    <property type="entry name" value="Cryptochrome/DNA_photolyase_1"/>
</dbReference>
<dbReference type="RefSeq" id="WP_090074383.1">
    <property type="nucleotide sequence ID" value="NZ_FOVR01000010.1"/>
</dbReference>